<feature type="compositionally biased region" description="Polar residues" evidence="1">
    <location>
        <begin position="154"/>
        <end position="169"/>
    </location>
</feature>
<feature type="compositionally biased region" description="Basic and acidic residues" evidence="1">
    <location>
        <begin position="245"/>
        <end position="258"/>
    </location>
</feature>
<organism evidence="2 3">
    <name type="scientific">Basidiobolus ranarum</name>
    <dbReference type="NCBI Taxonomy" id="34480"/>
    <lineage>
        <taxon>Eukaryota</taxon>
        <taxon>Fungi</taxon>
        <taxon>Fungi incertae sedis</taxon>
        <taxon>Zoopagomycota</taxon>
        <taxon>Entomophthoromycotina</taxon>
        <taxon>Basidiobolomycetes</taxon>
        <taxon>Basidiobolales</taxon>
        <taxon>Basidiobolaceae</taxon>
        <taxon>Basidiobolus</taxon>
    </lineage>
</organism>
<feature type="region of interest" description="Disordered" evidence="1">
    <location>
        <begin position="245"/>
        <end position="264"/>
    </location>
</feature>
<evidence type="ECO:0000313" key="3">
    <source>
        <dbReference type="Proteomes" id="UP001479436"/>
    </source>
</evidence>
<proteinExistence type="predicted"/>
<dbReference type="PANTHER" id="PTHR37327:SF1">
    <property type="entry name" value="MICROTUBULE INTERACTING AND TRANSPORT DOMAIN-CONTAINING PROTEIN"/>
    <property type="match status" value="1"/>
</dbReference>
<feature type="compositionally biased region" description="Pro residues" evidence="1">
    <location>
        <begin position="47"/>
        <end position="56"/>
    </location>
</feature>
<comment type="caution">
    <text evidence="2">The sequence shown here is derived from an EMBL/GenBank/DDBJ whole genome shotgun (WGS) entry which is preliminary data.</text>
</comment>
<gene>
    <name evidence="2" type="ORF">K7432_012504</name>
</gene>
<feature type="region of interest" description="Disordered" evidence="1">
    <location>
        <begin position="122"/>
        <end position="178"/>
    </location>
</feature>
<sequence length="655" mass="72082">MAPNPLKVPPVPLNKQGSINKRPNRARGYSLSVLNQKEYVRETFGTLPPPPFPPPGLGYNKAPAPKQTNGLSDKQPSSSDIQKTTVESLTLHSSPGTPRDSKVDVDLENEEHLDYYLNSETAQCDGSTSTGARTLPIPIQCEKSDGPEGLLPPRSSSLPRKLETGSTNPHRPLPLDISGITLGDDDALDSSKGLRFPPTLKRLGSEQNLYGEFAPETPKSAALKPPTPKFPPPEAIRPFDIKKSDDEESNKVEHHIGDEDSEDQASLLSNTKTVFHRQPPPPLSVITYRPSVSPPATSTQVLRDRPGANGGSIQLASASTLKAENAQRQKGSLAAEHFSARSSILAPNFRRKMSLPVGLGSSNMMRSAVQNTNSSLMPKALNGSPSTLSADPSPTGSYFINPIRRPCKGLTLFDIVLEEPQEGASLLEQSPQKLELQPFWLMRCFERSMVSGGFISNKMYIPRSLWYQSGARLSAIEAKISACELITATLYNMALSLGQNIPPTSTTPATHFKELDIVILLKELESFDTVLYSVQNNLAKKLSFIESIKKSQSSFLSLGNRITKSLERMTTSRDKIDDVSLYIDVLIKLFQTCQILDHWIKQFHAMSPGELQAQALTRLARVSDFMNTVICAFVMRDLTVLMAKYMKRCKEWLID</sequence>
<dbReference type="EMBL" id="JASJQH010007972">
    <property type="protein sequence ID" value="KAK9696375.1"/>
    <property type="molecule type" value="Genomic_DNA"/>
</dbReference>
<protein>
    <submittedName>
        <fullName evidence="2">Uncharacterized protein</fullName>
    </submittedName>
</protein>
<feature type="compositionally biased region" description="Polar residues" evidence="1">
    <location>
        <begin position="66"/>
        <end position="96"/>
    </location>
</feature>
<feature type="region of interest" description="Disordered" evidence="1">
    <location>
        <begin position="216"/>
        <end position="239"/>
    </location>
</feature>
<feature type="compositionally biased region" description="Pro residues" evidence="1">
    <location>
        <begin position="1"/>
        <end position="12"/>
    </location>
</feature>
<dbReference type="Proteomes" id="UP001479436">
    <property type="component" value="Unassembled WGS sequence"/>
</dbReference>
<name>A0ABR2VS62_9FUNG</name>
<feature type="region of interest" description="Disordered" evidence="1">
    <location>
        <begin position="274"/>
        <end position="313"/>
    </location>
</feature>
<keyword evidence="3" id="KW-1185">Reference proteome</keyword>
<feature type="compositionally biased region" description="Pro residues" evidence="1">
    <location>
        <begin position="225"/>
        <end position="235"/>
    </location>
</feature>
<evidence type="ECO:0000256" key="1">
    <source>
        <dbReference type="SAM" id="MobiDB-lite"/>
    </source>
</evidence>
<dbReference type="PANTHER" id="PTHR37327">
    <property type="entry name" value="CHROMOSOME 1, WHOLE GENOME SHOTGUN SEQUENCE"/>
    <property type="match status" value="1"/>
</dbReference>
<feature type="region of interest" description="Disordered" evidence="1">
    <location>
        <begin position="42"/>
        <end position="105"/>
    </location>
</feature>
<evidence type="ECO:0000313" key="2">
    <source>
        <dbReference type="EMBL" id="KAK9696375.1"/>
    </source>
</evidence>
<feature type="region of interest" description="Disordered" evidence="1">
    <location>
        <begin position="1"/>
        <end position="30"/>
    </location>
</feature>
<accession>A0ABR2VS62</accession>
<reference evidence="2 3" key="1">
    <citation type="submission" date="2023-04" db="EMBL/GenBank/DDBJ databases">
        <title>Genome of Basidiobolus ranarum AG-B5.</title>
        <authorList>
            <person name="Stajich J.E."/>
            <person name="Carter-House D."/>
            <person name="Gryganskyi A."/>
        </authorList>
    </citation>
    <scope>NUCLEOTIDE SEQUENCE [LARGE SCALE GENOMIC DNA]</scope>
    <source>
        <strain evidence="2 3">AG-B5</strain>
    </source>
</reference>
<feature type="compositionally biased region" description="Polar residues" evidence="1">
    <location>
        <begin position="122"/>
        <end position="132"/>
    </location>
</feature>